<protein>
    <submittedName>
        <fullName evidence="1">Uncharacterized protein</fullName>
    </submittedName>
</protein>
<accession>A0A2P2PLW7</accession>
<sequence length="12" mass="1458">MRVLFKMGLICF</sequence>
<name>A0A2P2PLW7_RHIMU</name>
<evidence type="ECO:0000313" key="1">
    <source>
        <dbReference type="EMBL" id="MBX55619.1"/>
    </source>
</evidence>
<organism evidence="1">
    <name type="scientific">Rhizophora mucronata</name>
    <name type="common">Asiatic mangrove</name>
    <dbReference type="NCBI Taxonomy" id="61149"/>
    <lineage>
        <taxon>Eukaryota</taxon>
        <taxon>Viridiplantae</taxon>
        <taxon>Streptophyta</taxon>
        <taxon>Embryophyta</taxon>
        <taxon>Tracheophyta</taxon>
        <taxon>Spermatophyta</taxon>
        <taxon>Magnoliopsida</taxon>
        <taxon>eudicotyledons</taxon>
        <taxon>Gunneridae</taxon>
        <taxon>Pentapetalae</taxon>
        <taxon>rosids</taxon>
        <taxon>fabids</taxon>
        <taxon>Malpighiales</taxon>
        <taxon>Rhizophoraceae</taxon>
        <taxon>Rhizophora</taxon>
    </lineage>
</organism>
<dbReference type="EMBL" id="GGEC01075135">
    <property type="protein sequence ID" value="MBX55619.1"/>
    <property type="molecule type" value="Transcribed_RNA"/>
</dbReference>
<proteinExistence type="predicted"/>
<reference evidence="1" key="1">
    <citation type="submission" date="2018-02" db="EMBL/GenBank/DDBJ databases">
        <title>Rhizophora mucronata_Transcriptome.</title>
        <authorList>
            <person name="Meera S.P."/>
            <person name="Sreeshan A."/>
            <person name="Augustine A."/>
        </authorList>
    </citation>
    <scope>NUCLEOTIDE SEQUENCE</scope>
    <source>
        <tissue evidence="1">Leaf</tissue>
    </source>
</reference>